<dbReference type="GO" id="GO:0052717">
    <property type="term" value="F:tRNA-specific adenosine-34 deaminase activity"/>
    <property type="evidence" value="ECO:0007669"/>
    <property type="project" value="UniProtKB-UniRule"/>
</dbReference>
<evidence type="ECO:0000256" key="5">
    <source>
        <dbReference type="ARBA" id="ARBA00022801"/>
    </source>
</evidence>
<evidence type="ECO:0000313" key="10">
    <source>
        <dbReference type="EMBL" id="PWQ96011.1"/>
    </source>
</evidence>
<dbReference type="Proteomes" id="UP000245506">
    <property type="component" value="Unassembled WGS sequence"/>
</dbReference>
<dbReference type="CDD" id="cd01285">
    <property type="entry name" value="nucleoside_deaminase"/>
    <property type="match status" value="1"/>
</dbReference>
<evidence type="ECO:0000259" key="9">
    <source>
        <dbReference type="PROSITE" id="PS51747"/>
    </source>
</evidence>
<accession>A0A317CD29</accession>
<keyword evidence="11" id="KW-1185">Reference proteome</keyword>
<dbReference type="InterPro" id="IPR028883">
    <property type="entry name" value="tRNA_aden_deaminase"/>
</dbReference>
<dbReference type="InterPro" id="IPR016192">
    <property type="entry name" value="APOBEC/CMP_deaminase_Zn-bd"/>
</dbReference>
<protein>
    <recommendedName>
        <fullName evidence="8">tRNA-specific adenosine deaminase</fullName>
        <ecNumber evidence="8">3.5.4.33</ecNumber>
    </recommendedName>
</protein>
<dbReference type="EMBL" id="QGKL01000031">
    <property type="protein sequence ID" value="PWQ96011.1"/>
    <property type="molecule type" value="Genomic_DNA"/>
</dbReference>
<evidence type="ECO:0000313" key="11">
    <source>
        <dbReference type="Proteomes" id="UP000245506"/>
    </source>
</evidence>
<feature type="binding site" evidence="8">
    <location>
        <position position="79"/>
    </location>
    <ligand>
        <name>Zn(2+)</name>
        <dbReference type="ChEBI" id="CHEBI:29105"/>
        <note>catalytic</note>
    </ligand>
</feature>
<comment type="subunit">
    <text evidence="2 8">Homodimer.</text>
</comment>
<feature type="active site" description="Proton donor" evidence="8">
    <location>
        <position position="48"/>
    </location>
</feature>
<keyword evidence="6 8" id="KW-0862">Zinc</keyword>
<keyword evidence="4 8" id="KW-0479">Metal-binding</keyword>
<proteinExistence type="inferred from homology"/>
<comment type="similarity">
    <text evidence="1">Belongs to the cytidine and deoxycytidylate deaminase family. ADAT2 subfamily.</text>
</comment>
<sequence>MLHAQHLADRAKAQGEVPVGAVLVKDNEIIGEGWNQPITHHDPSAHAEIMALRAGGQFLENYRLPDTTLYVTLEPCAMCAGAMLHARIGRLVFGAFDPKTGAAGSVFNTLQNDENLHKLSVTSGVLAEQCSEQLRAFFRERRKNNKIKA</sequence>
<comment type="caution">
    <text evidence="10">The sequence shown here is derived from an EMBL/GenBank/DDBJ whole genome shotgun (WGS) entry which is preliminary data.</text>
</comment>
<dbReference type="PROSITE" id="PS51747">
    <property type="entry name" value="CYT_DCMP_DEAMINASES_2"/>
    <property type="match status" value="1"/>
</dbReference>
<name>A0A317CD29_9GAMM</name>
<dbReference type="PROSITE" id="PS00903">
    <property type="entry name" value="CYT_DCMP_DEAMINASES_1"/>
    <property type="match status" value="1"/>
</dbReference>
<comment type="function">
    <text evidence="8">Catalyzes the deamination of adenosine to inosine at the wobble position 34 of tRNA(Arg2).</text>
</comment>
<dbReference type="GO" id="GO:0008270">
    <property type="term" value="F:zinc ion binding"/>
    <property type="evidence" value="ECO:0007669"/>
    <property type="project" value="UniProtKB-UniRule"/>
</dbReference>
<keyword evidence="3 8" id="KW-0819">tRNA processing</keyword>
<dbReference type="GO" id="GO:0002100">
    <property type="term" value="P:tRNA wobble adenosine to inosine editing"/>
    <property type="evidence" value="ECO:0007669"/>
    <property type="project" value="UniProtKB-UniRule"/>
</dbReference>
<evidence type="ECO:0000256" key="8">
    <source>
        <dbReference type="HAMAP-Rule" id="MF_00972"/>
    </source>
</evidence>
<evidence type="ECO:0000256" key="7">
    <source>
        <dbReference type="ARBA" id="ARBA00048045"/>
    </source>
</evidence>
<evidence type="ECO:0000256" key="2">
    <source>
        <dbReference type="ARBA" id="ARBA00011738"/>
    </source>
</evidence>
<dbReference type="OrthoDB" id="9802676at2"/>
<organism evidence="10 11">
    <name type="scientific">Leucothrix arctica</name>
    <dbReference type="NCBI Taxonomy" id="1481894"/>
    <lineage>
        <taxon>Bacteria</taxon>
        <taxon>Pseudomonadati</taxon>
        <taxon>Pseudomonadota</taxon>
        <taxon>Gammaproteobacteria</taxon>
        <taxon>Thiotrichales</taxon>
        <taxon>Thiotrichaceae</taxon>
        <taxon>Leucothrix</taxon>
    </lineage>
</organism>
<dbReference type="Gene3D" id="3.40.140.10">
    <property type="entry name" value="Cytidine Deaminase, domain 2"/>
    <property type="match status" value="1"/>
</dbReference>
<dbReference type="SUPFAM" id="SSF53927">
    <property type="entry name" value="Cytidine deaminase-like"/>
    <property type="match status" value="1"/>
</dbReference>
<evidence type="ECO:0000256" key="3">
    <source>
        <dbReference type="ARBA" id="ARBA00022694"/>
    </source>
</evidence>
<evidence type="ECO:0000256" key="6">
    <source>
        <dbReference type="ARBA" id="ARBA00022833"/>
    </source>
</evidence>
<evidence type="ECO:0000256" key="4">
    <source>
        <dbReference type="ARBA" id="ARBA00022723"/>
    </source>
</evidence>
<feature type="binding site" evidence="8">
    <location>
        <position position="46"/>
    </location>
    <ligand>
        <name>Zn(2+)</name>
        <dbReference type="ChEBI" id="CHEBI:29105"/>
        <note>catalytic</note>
    </ligand>
</feature>
<reference evidence="10 11" key="1">
    <citation type="submission" date="2018-05" db="EMBL/GenBank/DDBJ databases">
        <title>Leucothrix arctica sp. nov., isolated from Arctic seawater.</title>
        <authorList>
            <person name="Choi A."/>
            <person name="Baek K."/>
        </authorList>
    </citation>
    <scope>NUCLEOTIDE SEQUENCE [LARGE SCALE GENOMIC DNA]</scope>
    <source>
        <strain evidence="10 11">IMCC9719</strain>
    </source>
</reference>
<dbReference type="PANTHER" id="PTHR11079:SF202">
    <property type="entry name" value="TRNA-SPECIFIC ADENOSINE DEAMINASE"/>
    <property type="match status" value="1"/>
</dbReference>
<dbReference type="Pfam" id="PF00383">
    <property type="entry name" value="dCMP_cyt_deam_1"/>
    <property type="match status" value="1"/>
</dbReference>
<dbReference type="PANTHER" id="PTHR11079">
    <property type="entry name" value="CYTOSINE DEAMINASE FAMILY MEMBER"/>
    <property type="match status" value="1"/>
</dbReference>
<dbReference type="InterPro" id="IPR016193">
    <property type="entry name" value="Cytidine_deaminase-like"/>
</dbReference>
<gene>
    <name evidence="8" type="primary">tadA</name>
    <name evidence="10" type="ORF">DKT75_11365</name>
</gene>
<dbReference type="NCBIfam" id="NF008113">
    <property type="entry name" value="PRK10860.1"/>
    <property type="match status" value="1"/>
</dbReference>
<dbReference type="InterPro" id="IPR002125">
    <property type="entry name" value="CMP_dCMP_dom"/>
</dbReference>
<evidence type="ECO:0000256" key="1">
    <source>
        <dbReference type="ARBA" id="ARBA00010669"/>
    </source>
</evidence>
<dbReference type="FunFam" id="3.40.140.10:FF:000005">
    <property type="entry name" value="tRNA-specific adenosine deaminase"/>
    <property type="match status" value="1"/>
</dbReference>
<feature type="domain" description="CMP/dCMP-type deaminase" evidence="9">
    <location>
        <begin position="1"/>
        <end position="107"/>
    </location>
</feature>
<keyword evidence="5 8" id="KW-0378">Hydrolase</keyword>
<dbReference type="EC" id="3.5.4.33" evidence="8"/>
<dbReference type="HAMAP" id="MF_00972">
    <property type="entry name" value="tRNA_aden_deaminase"/>
    <property type="match status" value="1"/>
</dbReference>
<feature type="binding site" evidence="8">
    <location>
        <position position="76"/>
    </location>
    <ligand>
        <name>Zn(2+)</name>
        <dbReference type="ChEBI" id="CHEBI:29105"/>
        <note>catalytic</note>
    </ligand>
</feature>
<dbReference type="AlphaFoldDB" id="A0A317CD29"/>
<comment type="cofactor">
    <cofactor evidence="8">
        <name>Zn(2+)</name>
        <dbReference type="ChEBI" id="CHEBI:29105"/>
    </cofactor>
    <text evidence="8">Binds 1 zinc ion per subunit.</text>
</comment>
<comment type="catalytic activity">
    <reaction evidence="7 8">
        <text>adenosine(34) in tRNA + H2O + H(+) = inosine(34) in tRNA + NH4(+)</text>
        <dbReference type="Rhea" id="RHEA:43168"/>
        <dbReference type="Rhea" id="RHEA-COMP:10373"/>
        <dbReference type="Rhea" id="RHEA-COMP:10374"/>
        <dbReference type="ChEBI" id="CHEBI:15377"/>
        <dbReference type="ChEBI" id="CHEBI:15378"/>
        <dbReference type="ChEBI" id="CHEBI:28938"/>
        <dbReference type="ChEBI" id="CHEBI:74411"/>
        <dbReference type="ChEBI" id="CHEBI:82852"/>
        <dbReference type="EC" id="3.5.4.33"/>
    </reaction>
</comment>